<evidence type="ECO:0000256" key="8">
    <source>
        <dbReference type="ARBA" id="ARBA00043031"/>
    </source>
</evidence>
<keyword evidence="11" id="KW-1185">Reference proteome</keyword>
<evidence type="ECO:0000256" key="1">
    <source>
        <dbReference type="ARBA" id="ARBA00004173"/>
    </source>
</evidence>
<evidence type="ECO:0000256" key="4">
    <source>
        <dbReference type="ARBA" id="ARBA00023128"/>
    </source>
</evidence>
<accession>A0ABQ8I5V2</accession>
<comment type="caution">
    <text evidence="10">The sequence shown here is derived from an EMBL/GenBank/DDBJ whole genome shotgun (WGS) entry which is preliminary data.</text>
</comment>
<evidence type="ECO:0000256" key="5">
    <source>
        <dbReference type="ARBA" id="ARBA00023274"/>
    </source>
</evidence>
<name>A0ABQ8I5V2_9ROSI</name>
<feature type="domain" description="Tim44-like" evidence="9">
    <location>
        <begin position="127"/>
        <end position="188"/>
    </location>
</feature>
<dbReference type="EMBL" id="JAFEMO010000004">
    <property type="protein sequence ID" value="KAH7572015.1"/>
    <property type="molecule type" value="Genomic_DNA"/>
</dbReference>
<comment type="subcellular location">
    <subcellularLocation>
        <location evidence="1">Mitochondrion</location>
    </subcellularLocation>
</comment>
<comment type="similarity">
    <text evidence="6">Belongs to the mitochondrion-specific ribosomal protein mL45 family.</text>
</comment>
<proteinExistence type="inferred from homology"/>
<keyword evidence="2" id="KW-0809">Transit peptide</keyword>
<dbReference type="InterPro" id="IPR032710">
    <property type="entry name" value="NTF2-like_dom_sf"/>
</dbReference>
<evidence type="ECO:0000256" key="7">
    <source>
        <dbReference type="ARBA" id="ARBA00039448"/>
    </source>
</evidence>
<reference evidence="10 11" key="1">
    <citation type="submission" date="2021-02" db="EMBL/GenBank/DDBJ databases">
        <title>Plant Genome Project.</title>
        <authorList>
            <person name="Zhang R.-G."/>
        </authorList>
    </citation>
    <scope>NUCLEOTIDE SEQUENCE [LARGE SCALE GENOMIC DNA]</scope>
    <source>
        <tissue evidence="10">Leaves</tissue>
    </source>
</reference>
<protein>
    <recommendedName>
        <fullName evidence="7">Large ribosomal subunit protein mL45</fullName>
    </recommendedName>
    <alternativeName>
        <fullName evidence="8">39S ribosomal protein L45, mitochondrial</fullName>
    </alternativeName>
</protein>
<dbReference type="InterPro" id="IPR007379">
    <property type="entry name" value="Tim44-like_dom"/>
</dbReference>
<keyword evidence="4" id="KW-0496">Mitochondrion</keyword>
<evidence type="ECO:0000313" key="11">
    <source>
        <dbReference type="Proteomes" id="UP000827721"/>
    </source>
</evidence>
<dbReference type="Proteomes" id="UP000827721">
    <property type="component" value="Unassembled WGS sequence"/>
</dbReference>
<dbReference type="SUPFAM" id="SSF54427">
    <property type="entry name" value="NTF2-like"/>
    <property type="match status" value="1"/>
</dbReference>
<evidence type="ECO:0000259" key="9">
    <source>
        <dbReference type="Pfam" id="PF04280"/>
    </source>
</evidence>
<keyword evidence="3" id="KW-0689">Ribosomal protein</keyword>
<evidence type="ECO:0000256" key="6">
    <source>
        <dbReference type="ARBA" id="ARBA00038073"/>
    </source>
</evidence>
<dbReference type="Gene3D" id="3.10.450.240">
    <property type="match status" value="1"/>
</dbReference>
<gene>
    <name evidence="10" type="ORF">JRO89_XS04G0185800</name>
</gene>
<organism evidence="10 11">
    <name type="scientific">Xanthoceras sorbifolium</name>
    <dbReference type="NCBI Taxonomy" id="99658"/>
    <lineage>
        <taxon>Eukaryota</taxon>
        <taxon>Viridiplantae</taxon>
        <taxon>Streptophyta</taxon>
        <taxon>Embryophyta</taxon>
        <taxon>Tracheophyta</taxon>
        <taxon>Spermatophyta</taxon>
        <taxon>Magnoliopsida</taxon>
        <taxon>eudicotyledons</taxon>
        <taxon>Gunneridae</taxon>
        <taxon>Pentapetalae</taxon>
        <taxon>rosids</taxon>
        <taxon>malvids</taxon>
        <taxon>Sapindales</taxon>
        <taxon>Sapindaceae</taxon>
        <taxon>Xanthoceroideae</taxon>
        <taxon>Xanthoceras</taxon>
    </lineage>
</organism>
<dbReference type="PANTHER" id="PTHR28554:SF1">
    <property type="entry name" value="LARGE RIBOSOMAL SUBUNIT PROTEIN ML45"/>
    <property type="match status" value="1"/>
</dbReference>
<dbReference type="InterPro" id="IPR051975">
    <property type="entry name" value="mtLSU_mL45"/>
</dbReference>
<evidence type="ECO:0000256" key="3">
    <source>
        <dbReference type="ARBA" id="ARBA00022980"/>
    </source>
</evidence>
<dbReference type="PANTHER" id="PTHR28554">
    <property type="entry name" value="39S RIBOSOMAL PROTEIN L45, MITOCHONDRIAL"/>
    <property type="match status" value="1"/>
</dbReference>
<sequence length="347" mass="40031">MSFLSRLSTIRTLYRRVEIQESSYLFVDLESISSGLGAQEVISAGFQMAAKSLIFSNDKRFATTQAKAPPQAQQMGALKVSMLSPGIIHDPYAPREAISFWRRWFTRNGWRRTKEDIILELGLQLRSAYAVSKLRKSGYNKQKFYKEAVDLYKEINTLMAKGDKTTIRKAVTEKMYSTLKNEIKHRESIWSEVYWELVEPIIKIRTLRARLARFKLALTEMTSAKSSYSLHLSFWLSRNLKHMILKVLLLLEIELRRCFDVFTGKMPRHSSGATSSFAHKLFKLQKRFEPTTDVRIDQHSSLSVTSGYLKNLCFILEHIGVFAGGLKFKLCILTDEHYAMPMLNTMT</sequence>
<evidence type="ECO:0000313" key="10">
    <source>
        <dbReference type="EMBL" id="KAH7572015.1"/>
    </source>
</evidence>
<evidence type="ECO:0000256" key="2">
    <source>
        <dbReference type="ARBA" id="ARBA00022946"/>
    </source>
</evidence>
<dbReference type="Pfam" id="PF04280">
    <property type="entry name" value="Tim44"/>
    <property type="match status" value="1"/>
</dbReference>
<keyword evidence="5" id="KW-0687">Ribonucleoprotein</keyword>